<dbReference type="GO" id="GO:0034475">
    <property type="term" value="P:U4 snRNA 3'-end processing"/>
    <property type="evidence" value="ECO:0007669"/>
    <property type="project" value="TreeGrafter"/>
</dbReference>
<dbReference type="GO" id="GO:0016075">
    <property type="term" value="P:rRNA catabolic process"/>
    <property type="evidence" value="ECO:0007669"/>
    <property type="project" value="TreeGrafter"/>
</dbReference>
<dbReference type="InterPro" id="IPR050590">
    <property type="entry name" value="Exosome_comp_Rrp42_subfam"/>
</dbReference>
<gene>
    <name evidence="10" type="ORF">Amon01_000418800</name>
</gene>
<evidence type="ECO:0000256" key="3">
    <source>
        <dbReference type="ARBA" id="ARBA00006678"/>
    </source>
</evidence>
<feature type="region of interest" description="Disordered" evidence="9">
    <location>
        <begin position="1"/>
        <end position="20"/>
    </location>
</feature>
<organism evidence="10 11">
    <name type="scientific">Ambrosiozyma monospora</name>
    <name type="common">Yeast</name>
    <name type="synonym">Endomycopsis monosporus</name>
    <dbReference type="NCBI Taxonomy" id="43982"/>
    <lineage>
        <taxon>Eukaryota</taxon>
        <taxon>Fungi</taxon>
        <taxon>Dikarya</taxon>
        <taxon>Ascomycota</taxon>
        <taxon>Saccharomycotina</taxon>
        <taxon>Pichiomycetes</taxon>
        <taxon>Pichiales</taxon>
        <taxon>Pichiaceae</taxon>
        <taxon>Ambrosiozyma</taxon>
    </lineage>
</organism>
<dbReference type="InterPro" id="IPR020568">
    <property type="entry name" value="Ribosomal_Su5_D2-typ_SF"/>
</dbReference>
<dbReference type="OrthoDB" id="45882at2759"/>
<dbReference type="GO" id="GO:0034473">
    <property type="term" value="P:U1 snRNA 3'-end processing"/>
    <property type="evidence" value="ECO:0007669"/>
    <property type="project" value="TreeGrafter"/>
</dbReference>
<evidence type="ECO:0000256" key="9">
    <source>
        <dbReference type="SAM" id="MobiDB-lite"/>
    </source>
</evidence>
<dbReference type="GO" id="GO:0000467">
    <property type="term" value="P:exonucleolytic trimming to generate mature 3'-end of 5.8S rRNA from tricistronic rRNA transcript (SSU-rRNA, 5.8S rRNA, LSU-rRNA)"/>
    <property type="evidence" value="ECO:0007669"/>
    <property type="project" value="UniProtKB-ARBA"/>
</dbReference>
<comment type="similarity">
    <text evidence="3">Belongs to the RNase PH family.</text>
</comment>
<evidence type="ECO:0000313" key="11">
    <source>
        <dbReference type="Proteomes" id="UP001165063"/>
    </source>
</evidence>
<proteinExistence type="inferred from homology"/>
<dbReference type="GO" id="GO:0071035">
    <property type="term" value="P:nuclear polyadenylation-dependent rRNA catabolic process"/>
    <property type="evidence" value="ECO:0007669"/>
    <property type="project" value="TreeGrafter"/>
</dbReference>
<dbReference type="AlphaFoldDB" id="A0A9W6YTQ9"/>
<evidence type="ECO:0000256" key="8">
    <source>
        <dbReference type="ARBA" id="ARBA00023242"/>
    </source>
</evidence>
<evidence type="ECO:0000256" key="1">
    <source>
        <dbReference type="ARBA" id="ARBA00004496"/>
    </source>
</evidence>
<evidence type="ECO:0000256" key="7">
    <source>
        <dbReference type="ARBA" id="ARBA00022884"/>
    </source>
</evidence>
<dbReference type="EMBL" id="BSXU01001959">
    <property type="protein sequence ID" value="GMG32810.1"/>
    <property type="molecule type" value="Genomic_DNA"/>
</dbReference>
<evidence type="ECO:0000256" key="2">
    <source>
        <dbReference type="ARBA" id="ARBA00004604"/>
    </source>
</evidence>
<dbReference type="Proteomes" id="UP001165063">
    <property type="component" value="Unassembled WGS sequence"/>
</dbReference>
<evidence type="ECO:0000256" key="4">
    <source>
        <dbReference type="ARBA" id="ARBA00022490"/>
    </source>
</evidence>
<keyword evidence="6" id="KW-0271">Exosome</keyword>
<keyword evidence="7" id="KW-0694">RNA-binding</keyword>
<feature type="compositionally biased region" description="Basic and acidic residues" evidence="9">
    <location>
        <begin position="1"/>
        <end position="11"/>
    </location>
</feature>
<dbReference type="InterPro" id="IPR027408">
    <property type="entry name" value="PNPase/RNase_PH_dom_sf"/>
</dbReference>
<dbReference type="GO" id="GO:0071038">
    <property type="term" value="P:TRAMP-dependent tRNA surveillance pathway"/>
    <property type="evidence" value="ECO:0007669"/>
    <property type="project" value="TreeGrafter"/>
</dbReference>
<keyword evidence="4" id="KW-0963">Cytoplasm</keyword>
<name>A0A9W6YTQ9_AMBMO</name>
<dbReference type="GO" id="GO:0035925">
    <property type="term" value="F:mRNA 3'-UTR AU-rich region binding"/>
    <property type="evidence" value="ECO:0007669"/>
    <property type="project" value="TreeGrafter"/>
</dbReference>
<comment type="caution">
    <text evidence="10">The sequence shown here is derived from an EMBL/GenBank/DDBJ whole genome shotgun (WGS) entry which is preliminary data.</text>
</comment>
<keyword evidence="5" id="KW-0698">rRNA processing</keyword>
<protein>
    <submittedName>
        <fullName evidence="10">Unnamed protein product</fullName>
    </submittedName>
</protein>
<accession>A0A9W6YTQ9</accession>
<dbReference type="GO" id="GO:0000176">
    <property type="term" value="C:nuclear exosome (RNase complex)"/>
    <property type="evidence" value="ECO:0007669"/>
    <property type="project" value="UniProtKB-ARBA"/>
</dbReference>
<evidence type="ECO:0000256" key="6">
    <source>
        <dbReference type="ARBA" id="ARBA00022835"/>
    </source>
</evidence>
<dbReference type="PANTHER" id="PTHR11097">
    <property type="entry name" value="EXOSOME COMPLEX EXONUCLEASE RIBOSOMAL RNA PROCESSING PROTEIN"/>
    <property type="match status" value="1"/>
</dbReference>
<dbReference type="PANTHER" id="PTHR11097:SF9">
    <property type="entry name" value="EXOSOME COMPLEX COMPONENT RRP43"/>
    <property type="match status" value="1"/>
</dbReference>
<dbReference type="Gene3D" id="3.30.230.70">
    <property type="entry name" value="GHMP Kinase, N-terminal domain"/>
    <property type="match status" value="1"/>
</dbReference>
<comment type="subcellular location">
    <subcellularLocation>
        <location evidence="1">Cytoplasm</location>
    </subcellularLocation>
    <subcellularLocation>
        <location evidence="2">Nucleus</location>
        <location evidence="2">Nucleolus</location>
    </subcellularLocation>
</comment>
<dbReference type="GO" id="GO:0000177">
    <property type="term" value="C:cytoplasmic exosome (RNase complex)"/>
    <property type="evidence" value="ECO:0007669"/>
    <property type="project" value="TreeGrafter"/>
</dbReference>
<dbReference type="GO" id="GO:0034476">
    <property type="term" value="P:U5 snRNA 3'-end processing"/>
    <property type="evidence" value="ECO:0007669"/>
    <property type="project" value="TreeGrafter"/>
</dbReference>
<keyword evidence="8" id="KW-0539">Nucleus</keyword>
<reference evidence="10" key="1">
    <citation type="submission" date="2023-04" db="EMBL/GenBank/DDBJ databases">
        <title>Ambrosiozyma monospora NBRC 1965.</title>
        <authorList>
            <person name="Ichikawa N."/>
            <person name="Sato H."/>
            <person name="Tonouchi N."/>
        </authorList>
    </citation>
    <scope>NUCLEOTIDE SEQUENCE</scope>
    <source>
        <strain evidence="10">NBRC 1965</strain>
    </source>
</reference>
<dbReference type="SUPFAM" id="SSF54211">
    <property type="entry name" value="Ribosomal protein S5 domain 2-like"/>
    <property type="match status" value="1"/>
</dbReference>
<evidence type="ECO:0000256" key="5">
    <source>
        <dbReference type="ARBA" id="ARBA00022552"/>
    </source>
</evidence>
<sequence length="455" mass="50480">MSKSQSDHHQQQLDPQTQFKSNNIIFPPETLARIAPHESLQQHLQLGLRPSLRKFNEFQTLDLKNGGISRYDQLLNDDSTNNSNSNSNTVLGSSIIKSGSSTVIMCVISAGIVEDSIDLVNDYRLKLDKDIIDSELAESNNGLNPDDDDAMEGIESNNNDTTNADKNETFRNFASVYTTTAINPPHFKPPTQNEIKLSQQLYTLIQTSKLIPQDSLKIPINLKSTTLNPQTGEEETVYITPQELAEVGLPQATNKSYHFVLYANLSIYSSLGDGDELLDLCFGALCKALKDVKLPLVYIEDKLSNGSSTNGKDSGTSSSHKMLASRGFKNVELFNVELICDSEKFTKLKLNDSKIGWFSSFGIYDLKPSSIDTTGKNNSKENEKAKQIILCDLEGDAEQDIFKRVSVLNHKDGSLGYVGIKSGSKDENHLKITKDVIQKCLKLAKFRSDDLLKEI</sequence>
<evidence type="ECO:0000313" key="10">
    <source>
        <dbReference type="EMBL" id="GMG32810.1"/>
    </source>
</evidence>
<dbReference type="GO" id="GO:0071028">
    <property type="term" value="P:nuclear mRNA surveillance"/>
    <property type="evidence" value="ECO:0007669"/>
    <property type="project" value="TreeGrafter"/>
</dbReference>
<dbReference type="GO" id="GO:0005730">
    <property type="term" value="C:nucleolus"/>
    <property type="evidence" value="ECO:0007669"/>
    <property type="project" value="UniProtKB-SubCell"/>
</dbReference>
<keyword evidence="11" id="KW-1185">Reference proteome</keyword>